<protein>
    <submittedName>
        <fullName evidence="3">F-box family protein</fullName>
    </submittedName>
</protein>
<comment type="caution">
    <text evidence="3">The sequence shown here is derived from an EMBL/GenBank/DDBJ whole genome shotgun (WGS) entry which is preliminary data.</text>
</comment>
<feature type="transmembrane region" description="Helical" evidence="1">
    <location>
        <begin position="231"/>
        <end position="252"/>
    </location>
</feature>
<organism evidence="3 4">
    <name type="scientific">Trifolium medium</name>
    <dbReference type="NCBI Taxonomy" id="97028"/>
    <lineage>
        <taxon>Eukaryota</taxon>
        <taxon>Viridiplantae</taxon>
        <taxon>Streptophyta</taxon>
        <taxon>Embryophyta</taxon>
        <taxon>Tracheophyta</taxon>
        <taxon>Spermatophyta</taxon>
        <taxon>Magnoliopsida</taxon>
        <taxon>eudicotyledons</taxon>
        <taxon>Gunneridae</taxon>
        <taxon>Pentapetalae</taxon>
        <taxon>rosids</taxon>
        <taxon>fabids</taxon>
        <taxon>Fabales</taxon>
        <taxon>Fabaceae</taxon>
        <taxon>Papilionoideae</taxon>
        <taxon>50 kb inversion clade</taxon>
        <taxon>NPAAA clade</taxon>
        <taxon>Hologalegina</taxon>
        <taxon>IRL clade</taxon>
        <taxon>Trifolieae</taxon>
        <taxon>Trifolium</taxon>
    </lineage>
</organism>
<proteinExistence type="predicted"/>
<dbReference type="InterPro" id="IPR026960">
    <property type="entry name" value="RVT-Znf"/>
</dbReference>
<evidence type="ECO:0000259" key="2">
    <source>
        <dbReference type="Pfam" id="PF13966"/>
    </source>
</evidence>
<dbReference type="Pfam" id="PF13966">
    <property type="entry name" value="zf-RVT"/>
    <property type="match status" value="1"/>
</dbReference>
<reference evidence="3 4" key="1">
    <citation type="journal article" date="2018" name="Front. Plant Sci.">
        <title>Red Clover (Trifolium pratense) and Zigzag Clover (T. medium) - A Picture of Genomic Similarities and Differences.</title>
        <authorList>
            <person name="Dluhosova J."/>
            <person name="Istvanek J."/>
            <person name="Nedelnik J."/>
            <person name="Repkova J."/>
        </authorList>
    </citation>
    <scope>NUCLEOTIDE SEQUENCE [LARGE SCALE GENOMIC DNA]</scope>
    <source>
        <strain evidence="4">cv. 10/8</strain>
        <tissue evidence="3">Leaf</tissue>
    </source>
</reference>
<feature type="domain" description="Reverse transcriptase zinc-binding" evidence="2">
    <location>
        <begin position="31"/>
        <end position="123"/>
    </location>
</feature>
<dbReference type="Proteomes" id="UP000265520">
    <property type="component" value="Unassembled WGS sequence"/>
</dbReference>
<accession>A0A392M1W6</accession>
<keyword evidence="1" id="KW-0812">Transmembrane</keyword>
<keyword evidence="1" id="KW-0472">Membrane</keyword>
<keyword evidence="1" id="KW-1133">Transmembrane helix</keyword>
<gene>
    <name evidence="3" type="ORF">A2U01_0001766</name>
</gene>
<keyword evidence="4" id="KW-1185">Reference proteome</keyword>
<dbReference type="AlphaFoldDB" id="A0A392M1W6"/>
<name>A0A392M1W6_9FABA</name>
<evidence type="ECO:0000256" key="1">
    <source>
        <dbReference type="SAM" id="Phobius"/>
    </source>
</evidence>
<dbReference type="EMBL" id="LXQA010001733">
    <property type="protein sequence ID" value="MCH80988.1"/>
    <property type="molecule type" value="Genomic_DNA"/>
</dbReference>
<evidence type="ECO:0000313" key="3">
    <source>
        <dbReference type="EMBL" id="MCH80988.1"/>
    </source>
</evidence>
<evidence type="ECO:0000313" key="4">
    <source>
        <dbReference type="Proteomes" id="UP000265520"/>
    </source>
</evidence>
<sequence>MYQQLLAVIDEFQPADQEDSWRWRLNPQFGYTAMSAYQNLILLHRPEAVFNQLQHLVFNNISAAPSKVIAFSWQMLLDRIPTMDNLTLRGLPGGSNINCSFCNAGAETTVHLFLHCGTTANIWYEIAWWIGQPLMLPPSLSHSFSMMVGCRAGKRGKKGMMIIWHSFIWTIWQIRNNRIFNNGVIDVDESVETIKRLSWQWFIGRMQKVPASSTNGGGTQATAFSYDGALFVFRVLPVLFWLLHIVMFVAFFRWTV</sequence>